<dbReference type="SUPFAM" id="SSF55729">
    <property type="entry name" value="Acyl-CoA N-acyltransferases (Nat)"/>
    <property type="match status" value="1"/>
</dbReference>
<evidence type="ECO:0000313" key="9">
    <source>
        <dbReference type="Proteomes" id="UP000218231"/>
    </source>
</evidence>
<dbReference type="OrthoDB" id="10039976at2759"/>
<evidence type="ECO:0000256" key="5">
    <source>
        <dbReference type="ARBA" id="ARBA00048964"/>
    </source>
</evidence>
<evidence type="ECO:0000256" key="6">
    <source>
        <dbReference type="RuleBase" id="RU365086"/>
    </source>
</evidence>
<keyword evidence="3 6" id="KW-0808">Transferase</keyword>
<dbReference type="Gene3D" id="3.40.630.30">
    <property type="match status" value="1"/>
</dbReference>
<accession>A0A2A2JKR5</accession>
<reference evidence="8 9" key="1">
    <citation type="journal article" date="2017" name="Curr. Biol.">
        <title>Genome architecture and evolution of a unichromosomal asexual nematode.</title>
        <authorList>
            <person name="Fradin H."/>
            <person name="Zegar C."/>
            <person name="Gutwein M."/>
            <person name="Lucas J."/>
            <person name="Kovtun M."/>
            <person name="Corcoran D."/>
            <person name="Baugh L.R."/>
            <person name="Kiontke K."/>
            <person name="Gunsalus K."/>
            <person name="Fitch D.H."/>
            <person name="Piano F."/>
        </authorList>
    </citation>
    <scope>NUCLEOTIDE SEQUENCE [LARGE SCALE GENOMIC DNA]</scope>
    <source>
        <strain evidence="8">PF1309</strain>
    </source>
</reference>
<dbReference type="EC" id="2.3.1.4" evidence="6"/>
<dbReference type="STRING" id="2018661.A0A2A2JKR5"/>
<evidence type="ECO:0000256" key="4">
    <source>
        <dbReference type="ARBA" id="ARBA00023315"/>
    </source>
</evidence>
<name>A0A2A2JKR5_9BILA</name>
<comment type="pathway">
    <text evidence="1 6">Nucleotide-sugar biosynthesis; UDP-N-acetyl-alpha-D-glucosamine biosynthesis; N-acetyl-alpha-D-glucosamine 1-phosphate from alpha-D-glucosamine 6-phosphate (route I): step 1/2.</text>
</comment>
<dbReference type="EMBL" id="LIAE01010384">
    <property type="protein sequence ID" value="PAV62191.1"/>
    <property type="molecule type" value="Genomic_DNA"/>
</dbReference>
<dbReference type="InterPro" id="IPR039143">
    <property type="entry name" value="GNPNAT1-like"/>
</dbReference>
<dbReference type="GO" id="GO:0006048">
    <property type="term" value="P:UDP-N-acetylglucosamine biosynthetic process"/>
    <property type="evidence" value="ECO:0007669"/>
    <property type="project" value="UniProtKB-UniRule"/>
</dbReference>
<dbReference type="PROSITE" id="PS51186">
    <property type="entry name" value="GNAT"/>
    <property type="match status" value="1"/>
</dbReference>
<evidence type="ECO:0000256" key="3">
    <source>
        <dbReference type="ARBA" id="ARBA00022679"/>
    </source>
</evidence>
<evidence type="ECO:0000259" key="7">
    <source>
        <dbReference type="PROSITE" id="PS51186"/>
    </source>
</evidence>
<proteinExistence type="inferred from homology"/>
<dbReference type="InterPro" id="IPR016181">
    <property type="entry name" value="Acyl_CoA_acyltransferase"/>
</dbReference>
<keyword evidence="9" id="KW-1185">Reference proteome</keyword>
<dbReference type="UniPathway" id="UPA00113">
    <property type="reaction ID" value="UER00529"/>
</dbReference>
<dbReference type="AlphaFoldDB" id="A0A2A2JKR5"/>
<dbReference type="GO" id="GO:0004343">
    <property type="term" value="F:glucosamine 6-phosphate N-acetyltransferase activity"/>
    <property type="evidence" value="ECO:0007669"/>
    <property type="project" value="UniProtKB-UniRule"/>
</dbReference>
<dbReference type="Pfam" id="PF00583">
    <property type="entry name" value="Acetyltransf_1"/>
    <property type="match status" value="1"/>
</dbReference>
<evidence type="ECO:0000256" key="2">
    <source>
        <dbReference type="ARBA" id="ARBA00006048"/>
    </source>
</evidence>
<keyword evidence="4 6" id="KW-0012">Acyltransferase</keyword>
<dbReference type="PANTHER" id="PTHR13355:SF11">
    <property type="entry name" value="GLUCOSAMINE 6-PHOSPHATE N-ACETYLTRANSFERASE"/>
    <property type="match status" value="1"/>
</dbReference>
<sequence>MPLLQPHVESILKSAGSSGKSLFDASVLTSEVLGNVPEGLAVRPLHIADFDKGYLDLLSQLTTVGPVTREQFNERFLVMQHTQPTAYYVVVIEDESSQKVVGSATLVIEWKFIHSASCRGRVEDVVIDANMRGKKLGALLNRILVALAKNIGVYKLSLECKDSLIPFYELYGFKKDVGNNFLVQRFDHKDEVDIPSSNI</sequence>
<comment type="catalytic activity">
    <reaction evidence="5 6">
        <text>D-glucosamine 6-phosphate + acetyl-CoA = N-acetyl-D-glucosamine 6-phosphate + CoA + H(+)</text>
        <dbReference type="Rhea" id="RHEA:10292"/>
        <dbReference type="ChEBI" id="CHEBI:15378"/>
        <dbReference type="ChEBI" id="CHEBI:57287"/>
        <dbReference type="ChEBI" id="CHEBI:57288"/>
        <dbReference type="ChEBI" id="CHEBI:57513"/>
        <dbReference type="ChEBI" id="CHEBI:58725"/>
        <dbReference type="EC" id="2.3.1.4"/>
    </reaction>
</comment>
<gene>
    <name evidence="8" type="ORF">WR25_16991</name>
</gene>
<organism evidence="8 9">
    <name type="scientific">Diploscapter pachys</name>
    <dbReference type="NCBI Taxonomy" id="2018661"/>
    <lineage>
        <taxon>Eukaryota</taxon>
        <taxon>Metazoa</taxon>
        <taxon>Ecdysozoa</taxon>
        <taxon>Nematoda</taxon>
        <taxon>Chromadorea</taxon>
        <taxon>Rhabditida</taxon>
        <taxon>Rhabditina</taxon>
        <taxon>Rhabditomorpha</taxon>
        <taxon>Rhabditoidea</taxon>
        <taxon>Rhabditidae</taxon>
        <taxon>Diploscapter</taxon>
    </lineage>
</organism>
<evidence type="ECO:0000256" key="1">
    <source>
        <dbReference type="ARBA" id="ARBA00004832"/>
    </source>
</evidence>
<evidence type="ECO:0000313" key="8">
    <source>
        <dbReference type="EMBL" id="PAV62191.1"/>
    </source>
</evidence>
<dbReference type="FunFam" id="3.40.630.30:FF:000043">
    <property type="entry name" value="Glucosamine 6-phosphate N-acetyltransferase"/>
    <property type="match status" value="1"/>
</dbReference>
<dbReference type="PANTHER" id="PTHR13355">
    <property type="entry name" value="GLUCOSAMINE 6-PHOSPHATE N-ACETYLTRANSFERASE"/>
    <property type="match status" value="1"/>
</dbReference>
<feature type="domain" description="N-acetyltransferase" evidence="7">
    <location>
        <begin position="40"/>
        <end position="193"/>
    </location>
</feature>
<dbReference type="InterPro" id="IPR000182">
    <property type="entry name" value="GNAT_dom"/>
</dbReference>
<comment type="caution">
    <text evidence="8">The sequence shown here is derived from an EMBL/GenBank/DDBJ whole genome shotgun (WGS) entry which is preliminary data.</text>
</comment>
<protein>
    <recommendedName>
        <fullName evidence="6">Glucosamine 6-phosphate N-acetyltransferase</fullName>
        <ecNumber evidence="6">2.3.1.4</ecNumber>
    </recommendedName>
</protein>
<dbReference type="Proteomes" id="UP000218231">
    <property type="component" value="Unassembled WGS sequence"/>
</dbReference>
<comment type="similarity">
    <text evidence="2 6">Belongs to the acetyltransferase family. GNA1 subfamily.</text>
</comment>